<feature type="transmembrane region" description="Helical" evidence="1">
    <location>
        <begin position="174"/>
        <end position="192"/>
    </location>
</feature>
<proteinExistence type="predicted"/>
<dbReference type="EMBL" id="BARV01015722">
    <property type="protein sequence ID" value="GAI32362.1"/>
    <property type="molecule type" value="Genomic_DNA"/>
</dbReference>
<feature type="transmembrane region" description="Helical" evidence="1">
    <location>
        <begin position="148"/>
        <end position="168"/>
    </location>
</feature>
<comment type="caution">
    <text evidence="3">The sequence shown here is derived from an EMBL/GenBank/DDBJ whole genome shotgun (WGS) entry which is preliminary data.</text>
</comment>
<feature type="non-terminal residue" evidence="3">
    <location>
        <position position="217"/>
    </location>
</feature>
<gene>
    <name evidence="3" type="ORF">S06H3_27133</name>
</gene>
<accession>X1ML47</accession>
<dbReference type="Pfam" id="PF13231">
    <property type="entry name" value="PMT_2"/>
    <property type="match status" value="1"/>
</dbReference>
<feature type="transmembrane region" description="Helical" evidence="1">
    <location>
        <begin position="123"/>
        <end position="141"/>
    </location>
</feature>
<evidence type="ECO:0000256" key="1">
    <source>
        <dbReference type="SAM" id="Phobius"/>
    </source>
</evidence>
<organism evidence="3">
    <name type="scientific">marine sediment metagenome</name>
    <dbReference type="NCBI Taxonomy" id="412755"/>
    <lineage>
        <taxon>unclassified sequences</taxon>
        <taxon>metagenomes</taxon>
        <taxon>ecological metagenomes</taxon>
    </lineage>
</organism>
<feature type="transmembrane region" description="Helical" evidence="1">
    <location>
        <begin position="199"/>
        <end position="216"/>
    </location>
</feature>
<feature type="domain" description="Glycosyltransferase RgtA/B/C/D-like" evidence="2">
    <location>
        <begin position="111"/>
        <end position="216"/>
    </location>
</feature>
<protein>
    <recommendedName>
        <fullName evidence="2">Glycosyltransferase RgtA/B/C/D-like domain-containing protein</fullName>
    </recommendedName>
</protein>
<sequence>MLSIYKINIKKLPSFLKRIVLKHKVEVFLFFYFILIFIFYSWTTLTNSQSFIHVDDREIWLVSHNIYKNHSLTYEEPLNKYLEHNVFNTFETVFVDNKIVPRRALGIYFLTASGFLFGENGPFFLISILGLTCSVFFYLLIKKLFDKKIALLSTVLFSSSFPMIHWSNMLFNNIPAFSFYIIGLFFFSEILIKKKNKIIFYLLSSIFFSLSIWVRYE</sequence>
<keyword evidence="1" id="KW-1133">Transmembrane helix</keyword>
<dbReference type="AlphaFoldDB" id="X1ML47"/>
<keyword evidence="1" id="KW-0472">Membrane</keyword>
<name>X1ML47_9ZZZZ</name>
<reference evidence="3" key="1">
    <citation type="journal article" date="2014" name="Front. Microbiol.">
        <title>High frequency of phylogenetically diverse reductive dehalogenase-homologous genes in deep subseafloor sedimentary metagenomes.</title>
        <authorList>
            <person name="Kawai M."/>
            <person name="Futagami T."/>
            <person name="Toyoda A."/>
            <person name="Takaki Y."/>
            <person name="Nishi S."/>
            <person name="Hori S."/>
            <person name="Arai W."/>
            <person name="Tsubouchi T."/>
            <person name="Morono Y."/>
            <person name="Uchiyama I."/>
            <person name="Ito T."/>
            <person name="Fujiyama A."/>
            <person name="Inagaki F."/>
            <person name="Takami H."/>
        </authorList>
    </citation>
    <scope>NUCLEOTIDE SEQUENCE</scope>
    <source>
        <strain evidence="3">Expedition CK06-06</strain>
    </source>
</reference>
<keyword evidence="1" id="KW-0812">Transmembrane</keyword>
<evidence type="ECO:0000259" key="2">
    <source>
        <dbReference type="Pfam" id="PF13231"/>
    </source>
</evidence>
<dbReference type="InterPro" id="IPR038731">
    <property type="entry name" value="RgtA/B/C-like"/>
</dbReference>
<evidence type="ECO:0000313" key="3">
    <source>
        <dbReference type="EMBL" id="GAI32362.1"/>
    </source>
</evidence>
<feature type="transmembrane region" description="Helical" evidence="1">
    <location>
        <begin position="21"/>
        <end position="42"/>
    </location>
</feature>